<dbReference type="InterPro" id="IPR029056">
    <property type="entry name" value="Ribokinase-like"/>
</dbReference>
<evidence type="ECO:0000313" key="5">
    <source>
        <dbReference type="Proteomes" id="UP000002729"/>
    </source>
</evidence>
<dbReference type="RefSeq" id="XP_009040555.1">
    <property type="nucleotide sequence ID" value="XM_009042307.1"/>
</dbReference>
<dbReference type="GO" id="GO:0016829">
    <property type="term" value="F:lyase activity"/>
    <property type="evidence" value="ECO:0007669"/>
    <property type="project" value="InterPro"/>
</dbReference>
<feature type="domain" description="AB hydrolase-1" evidence="3">
    <location>
        <begin position="32"/>
        <end position="281"/>
    </location>
</feature>
<dbReference type="SUPFAM" id="SSF53613">
    <property type="entry name" value="Ribokinase-like"/>
    <property type="match status" value="1"/>
</dbReference>
<dbReference type="KEGG" id="aaf:AURANDRAFT_66924"/>
<sequence>MPTLRHCESADDLHGSVKIGYEVHNGDAAASWVVFVAGVAAPRGMWDRQVAALAPTTGAVTVDNRGIGDSDVPAGGYSTEAMAADVLTVVADVVPAGAAVHVVGHSLGAMISCKVAGVLAAEKRLASLTLLSGSLGGWFNMIPPITAKLFRTLPKLATASTAHRRADADLDCHYTDAYVAEHRDDLMDEYVTLSNSQKRFDEGRQRAKTGEDGHLAAVFKHRVTAADLAAVRDSGARVVVAHGRHDFVAGVSAGETLWRAFKDAGCAVADYHVLHGAHFIQREREIEINGLVNAQVAGGAIDAPPVAAEAPPNFGCYAALFFLACLAVLLVLAFSTDALPKPRSLQEIPEFLASDANATWAALWNQTDEADELPEVGASENIRTMWQPSGCLVLLLATAALGGRIADDAAYVAAWATPGNVARCGDAGAADCGWLAGFGAIDVGCTFDVVLGLRANGTAPRPPTLVLTLASGEVVEIAAGDAAAADRFRRRPALCAYANSPPSADVALLSVANSAAYLFRLWPLFLSRLLYASDSKLRPLVWIGELPKKLSTAERPACLASALARSARRRTLESFYDGDEKAIRHDATSVSNHYIKVPAALAALARPDTAGLFYVDLDAAAAWPWAATTASKKRRAFQRSVHDVNGSDVVFEHARGAFTTWWRVHGSRFYARDAPFARAFLRRWFGNRCSFKDQYSLWHSILEEADLGGCVRYGGELWRDLTYNEAKQTTPAELAARYPELALSCRSMEDACPQWRYCSEHGANPPLVDALAHASIPDRRAALRKFHYRDAAGTRKVLDVEAAVVVFENDRPTLGVLDAAPSTNGELLADLGIDARDVAVTSFLWHYSANRGERMGSPFEAFGWGEAMLRYAPTTASPFDGETKPSSASLWLRTVGGDELNVMVALARLGRSCGWSSVLPESRTGTVPVMCAEDAGVDASKVVVAPGALMGCFHVLPDERRVHYERAGSAFAKADEAALLACVGGATCAWRHATGITPLLSAAARAAWLKDLGGLAGTKVFLDLNWRPALGTLEDLWHAAVAKALGDEACAVDTLVVSLTQLRLVAKLVGVADVPEAMSAFEQRDGHSALGRGGAAAGAVVPETDACWPTLLADAREKLAATYAGAEKLKLACCFKTRDAATGLQKRWSVLASATGLATTFDCPVLHTPKDECGGGSAWAAGYVDARLDGLADADALRRADLLAALCQESQGDHSDVPRAALEAYERRYAREPTSPRLVPCPSLGAGAAPPPPPPTPPAAAPASNAALDGALATVARGKVVAILRAKNADAAIARGVELANLGCSALEVTLDSVEFERVLSTLVARVGDFCCVGVGTVQDAADVPRVAALGAKFALSPFNPPGMIQCPATGVYFSHISRPESRSTQPCRSW</sequence>
<dbReference type="Pfam" id="PF01081">
    <property type="entry name" value="Aldolase"/>
    <property type="match status" value="1"/>
</dbReference>
<evidence type="ECO:0000256" key="1">
    <source>
        <dbReference type="SAM" id="MobiDB-lite"/>
    </source>
</evidence>
<dbReference type="InterPro" id="IPR000887">
    <property type="entry name" value="Aldlse_KDPG_KHG"/>
</dbReference>
<dbReference type="InterPro" id="IPR013785">
    <property type="entry name" value="Aldolase_TIM"/>
</dbReference>
<dbReference type="EMBL" id="GL833147">
    <property type="protein sequence ID" value="EGB04819.1"/>
    <property type="molecule type" value="Genomic_DNA"/>
</dbReference>
<dbReference type="SUPFAM" id="SSF53474">
    <property type="entry name" value="alpha/beta-Hydrolases"/>
    <property type="match status" value="1"/>
</dbReference>
<dbReference type="PANTHER" id="PTHR43433">
    <property type="entry name" value="HYDROLASE, ALPHA/BETA FOLD FAMILY PROTEIN"/>
    <property type="match status" value="1"/>
</dbReference>
<feature type="compositionally biased region" description="Pro residues" evidence="1">
    <location>
        <begin position="1249"/>
        <end position="1260"/>
    </location>
</feature>
<evidence type="ECO:0008006" key="6">
    <source>
        <dbReference type="Google" id="ProtNLM"/>
    </source>
</evidence>
<proteinExistence type="predicted"/>
<dbReference type="SUPFAM" id="SSF51569">
    <property type="entry name" value="Aldolase"/>
    <property type="match status" value="1"/>
</dbReference>
<dbReference type="eggNOG" id="KOG4178">
    <property type="taxonomic scope" value="Eukaryota"/>
</dbReference>
<feature type="region of interest" description="Disordered" evidence="1">
    <location>
        <begin position="1241"/>
        <end position="1263"/>
    </location>
</feature>
<dbReference type="InterPro" id="IPR011611">
    <property type="entry name" value="PfkB_dom"/>
</dbReference>
<evidence type="ECO:0000259" key="2">
    <source>
        <dbReference type="Pfam" id="PF00294"/>
    </source>
</evidence>
<dbReference type="InParanoid" id="F0YJA5"/>
<dbReference type="Proteomes" id="UP000002729">
    <property type="component" value="Unassembled WGS sequence"/>
</dbReference>
<gene>
    <name evidence="4" type="ORF">AURANDRAFT_66924</name>
</gene>
<evidence type="ECO:0000313" key="4">
    <source>
        <dbReference type="EMBL" id="EGB04819.1"/>
    </source>
</evidence>
<keyword evidence="5" id="KW-1185">Reference proteome</keyword>
<dbReference type="InterPro" id="IPR000073">
    <property type="entry name" value="AB_hydrolase_1"/>
</dbReference>
<evidence type="ECO:0000259" key="3">
    <source>
        <dbReference type="Pfam" id="PF00561"/>
    </source>
</evidence>
<dbReference type="Pfam" id="PF00561">
    <property type="entry name" value="Abhydrolase_1"/>
    <property type="match status" value="1"/>
</dbReference>
<dbReference type="Gene3D" id="3.40.1190.20">
    <property type="match status" value="1"/>
</dbReference>
<reference evidence="4 5" key="1">
    <citation type="journal article" date="2011" name="Proc. Natl. Acad. Sci. U.S.A.">
        <title>Niche of harmful alga Aureococcus anophagefferens revealed through ecogenomics.</title>
        <authorList>
            <person name="Gobler C.J."/>
            <person name="Berry D.L."/>
            <person name="Dyhrman S.T."/>
            <person name="Wilhelm S.W."/>
            <person name="Salamov A."/>
            <person name="Lobanov A.V."/>
            <person name="Zhang Y."/>
            <person name="Collier J.L."/>
            <person name="Wurch L.L."/>
            <person name="Kustka A.B."/>
            <person name="Dill B.D."/>
            <person name="Shah M."/>
            <person name="VerBerkmoes N.C."/>
            <person name="Kuo A."/>
            <person name="Terry A."/>
            <person name="Pangilinan J."/>
            <person name="Lindquist E.A."/>
            <person name="Lucas S."/>
            <person name="Paulsen I.T."/>
            <person name="Hattenrath-Lehmann T.K."/>
            <person name="Talmage S.C."/>
            <person name="Walker E.A."/>
            <person name="Koch F."/>
            <person name="Burson A.M."/>
            <person name="Marcoval M.A."/>
            <person name="Tang Y.Z."/>
            <person name="Lecleir G.R."/>
            <person name="Coyne K.J."/>
            <person name="Berg G.M."/>
            <person name="Bertrand E.M."/>
            <person name="Saito M.A."/>
            <person name="Gladyshev V.N."/>
            <person name="Grigoriev I.V."/>
        </authorList>
    </citation>
    <scope>NUCLEOTIDE SEQUENCE [LARGE SCALE GENOMIC DNA]</scope>
    <source>
        <strain evidence="5">CCMP 1984</strain>
    </source>
</reference>
<dbReference type="Gene3D" id="3.20.20.70">
    <property type="entry name" value="Aldolase class I"/>
    <property type="match status" value="1"/>
</dbReference>
<dbReference type="OrthoDB" id="19657at2759"/>
<accession>F0YJA5</accession>
<dbReference type="Pfam" id="PF00294">
    <property type="entry name" value="PfkB"/>
    <property type="match status" value="1"/>
</dbReference>
<dbReference type="GeneID" id="20226003"/>
<protein>
    <recommendedName>
        <fullName evidence="6">AB hydrolase-1 domain-containing protein</fullName>
    </recommendedName>
</protein>
<dbReference type="Gene3D" id="3.40.50.1820">
    <property type="entry name" value="alpha/beta hydrolase"/>
    <property type="match status" value="1"/>
</dbReference>
<dbReference type="InterPro" id="IPR029058">
    <property type="entry name" value="AB_hydrolase_fold"/>
</dbReference>
<dbReference type="InterPro" id="IPR050471">
    <property type="entry name" value="AB_hydrolase"/>
</dbReference>
<organism evidence="5">
    <name type="scientific">Aureococcus anophagefferens</name>
    <name type="common">Harmful bloom alga</name>
    <dbReference type="NCBI Taxonomy" id="44056"/>
    <lineage>
        <taxon>Eukaryota</taxon>
        <taxon>Sar</taxon>
        <taxon>Stramenopiles</taxon>
        <taxon>Ochrophyta</taxon>
        <taxon>Pelagophyceae</taxon>
        <taxon>Pelagomonadales</taxon>
        <taxon>Pelagomonadaceae</taxon>
        <taxon>Aureococcus</taxon>
    </lineage>
</organism>
<name>F0YJA5_AURAN</name>
<dbReference type="PANTHER" id="PTHR43433:SF5">
    <property type="entry name" value="AB HYDROLASE-1 DOMAIN-CONTAINING PROTEIN"/>
    <property type="match status" value="1"/>
</dbReference>
<feature type="domain" description="Carbohydrate kinase PfkB" evidence="2">
    <location>
        <begin position="865"/>
        <end position="1037"/>
    </location>
</feature>